<feature type="region of interest" description="Disordered" evidence="1">
    <location>
        <begin position="72"/>
        <end position="150"/>
    </location>
</feature>
<evidence type="ECO:0000313" key="3">
    <source>
        <dbReference type="Proteomes" id="UP000244722"/>
    </source>
</evidence>
<comment type="caution">
    <text evidence="2">The sequence shown here is derived from an EMBL/GenBank/DDBJ whole genome shotgun (WGS) entry which is preliminary data.</text>
</comment>
<gene>
    <name evidence="2" type="ORF">B9Z19DRAFT_1083957</name>
</gene>
<dbReference type="PANTHER" id="PTHR42053:SF1">
    <property type="match status" value="1"/>
</dbReference>
<evidence type="ECO:0000313" key="2">
    <source>
        <dbReference type="EMBL" id="PUU78542.1"/>
    </source>
</evidence>
<dbReference type="Proteomes" id="UP000244722">
    <property type="component" value="Unassembled WGS sequence"/>
</dbReference>
<keyword evidence="3" id="KW-1185">Reference proteome</keyword>
<accession>A0A2T6ZSR9</accession>
<dbReference type="PANTHER" id="PTHR42053">
    <property type="match status" value="1"/>
</dbReference>
<dbReference type="AlphaFoldDB" id="A0A2T6ZSR9"/>
<feature type="region of interest" description="Disordered" evidence="1">
    <location>
        <begin position="1"/>
        <end position="50"/>
    </location>
</feature>
<proteinExistence type="predicted"/>
<reference evidence="2 3" key="1">
    <citation type="submission" date="2017-04" db="EMBL/GenBank/DDBJ databases">
        <title>Draft genome sequence of Tuber borchii Vittad., a whitish edible truffle.</title>
        <authorList>
            <consortium name="DOE Joint Genome Institute"/>
            <person name="Murat C."/>
            <person name="Kuo A."/>
            <person name="Barry K.W."/>
            <person name="Clum A."/>
            <person name="Dockter R.B."/>
            <person name="Fauchery L."/>
            <person name="Iotti M."/>
            <person name="Kohler A."/>
            <person name="Labutti K."/>
            <person name="Lindquist E.A."/>
            <person name="Lipzen A."/>
            <person name="Ohm R.A."/>
            <person name="Wang M."/>
            <person name="Grigoriev I.V."/>
            <person name="Zambonelli A."/>
            <person name="Martin F.M."/>
        </authorList>
    </citation>
    <scope>NUCLEOTIDE SEQUENCE [LARGE SCALE GENOMIC DNA]</scope>
    <source>
        <strain evidence="2 3">Tbo3840</strain>
    </source>
</reference>
<dbReference type="STRING" id="42251.A0A2T6ZSR9"/>
<name>A0A2T6ZSR9_TUBBO</name>
<dbReference type="OrthoDB" id="5405654at2759"/>
<evidence type="ECO:0000256" key="1">
    <source>
        <dbReference type="SAM" id="MobiDB-lite"/>
    </source>
</evidence>
<sequence length="178" mass="19100">MPSTIPASLSTTTTHNSNSTSSRAPFSPLPSEIPRTPLNGHFEGLKSHEECLKTPITPPAAYTEFLKNTVSSPAIQSPRLPPPDLGKSYGYYATPTTPYAAARRLKIPGSPSSSNSSPLTESPASSTSRSPSYEEVEGEGRQGSQRQVTVKQVVTTTVTFTPTMNLMPAPKGKRRRIN</sequence>
<organism evidence="2 3">
    <name type="scientific">Tuber borchii</name>
    <name type="common">White truffle</name>
    <dbReference type="NCBI Taxonomy" id="42251"/>
    <lineage>
        <taxon>Eukaryota</taxon>
        <taxon>Fungi</taxon>
        <taxon>Dikarya</taxon>
        <taxon>Ascomycota</taxon>
        <taxon>Pezizomycotina</taxon>
        <taxon>Pezizomycetes</taxon>
        <taxon>Pezizales</taxon>
        <taxon>Tuberaceae</taxon>
        <taxon>Tuber</taxon>
    </lineage>
</organism>
<protein>
    <submittedName>
        <fullName evidence="2">Uncharacterized protein</fullName>
    </submittedName>
</protein>
<feature type="compositionally biased region" description="Low complexity" evidence="1">
    <location>
        <begin position="10"/>
        <end position="22"/>
    </location>
</feature>
<feature type="compositionally biased region" description="Low complexity" evidence="1">
    <location>
        <begin position="91"/>
        <end position="131"/>
    </location>
</feature>
<dbReference type="EMBL" id="NESQ01000117">
    <property type="protein sequence ID" value="PUU78542.1"/>
    <property type="molecule type" value="Genomic_DNA"/>
</dbReference>